<reference evidence="11" key="1">
    <citation type="submission" date="2020-02" db="EMBL/GenBank/DDBJ databases">
        <authorList>
            <person name="Meier V. D."/>
        </authorList>
    </citation>
    <scope>NUCLEOTIDE SEQUENCE</scope>
    <source>
        <strain evidence="11">AVDCRST_MAG30</strain>
    </source>
</reference>
<dbReference type="AlphaFoldDB" id="A0A6J4SXZ0"/>
<dbReference type="PANTHER" id="PTHR11705:SF143">
    <property type="entry name" value="SLL0236 PROTEIN"/>
    <property type="match status" value="1"/>
</dbReference>
<keyword evidence="5" id="KW-0862">Zinc</keyword>
<dbReference type="PANTHER" id="PTHR11705">
    <property type="entry name" value="PROTEASE FAMILY M14 CARBOXYPEPTIDASE A,B"/>
    <property type="match status" value="1"/>
</dbReference>
<feature type="active site" description="Proton donor/acceptor" evidence="7">
    <location>
        <position position="392"/>
    </location>
</feature>
<dbReference type="SMART" id="SM00631">
    <property type="entry name" value="Zn_pept"/>
    <property type="match status" value="1"/>
</dbReference>
<feature type="region of interest" description="Disordered" evidence="8">
    <location>
        <begin position="676"/>
        <end position="702"/>
    </location>
</feature>
<evidence type="ECO:0000256" key="7">
    <source>
        <dbReference type="PROSITE-ProRule" id="PRU01379"/>
    </source>
</evidence>
<comment type="cofactor">
    <cofactor evidence="1">
        <name>Zn(2+)</name>
        <dbReference type="ChEBI" id="CHEBI:29105"/>
    </cofactor>
</comment>
<dbReference type="InterPro" id="IPR000834">
    <property type="entry name" value="Peptidase_M14"/>
</dbReference>
<accession>A0A6J4SXZ0</accession>
<dbReference type="InterPro" id="IPR033810">
    <property type="entry name" value="Carboxypeptidase_T"/>
</dbReference>
<evidence type="ECO:0000256" key="2">
    <source>
        <dbReference type="ARBA" id="ARBA00005988"/>
    </source>
</evidence>
<sequence length="912" mass="98268">MNPKALLILALALVALAAAPPAHAAEVAKLARVETPTPASKDLLQTLGLDLTESAGRTYVDVVLWGDEDVLALHKGGFDHTVLIADLGARTRENLAKDRVWAAGIERSALPSGSTGYRTLAKINEELRALAKDNPGLVRLITLPEKSQQGREILGVEIANDVEAKDGRPVFFNMGVHHAREWPSAEHALEWAYEMVKGERAGDARVKRLNRSIRTIVVPVVNPDGFQISRTFGPVDNPDGGIVEAFAYKRKNCNVSPSPSACEAEPTQGTDPNRNYAGLWGGNGASALQAEADYRGPAPFSEPETRNVRSIVSTRHVTTLITNHTYSNLVLRPPGVAAQGPSVDEPTYKALGDAMAAENGYTSQPSYDLYDTTGTTEDYTYYATGGLGFTFEIGASEFHPEYKEVVAEYDGTTKIAQELGGGGNREAYFVAAESTADRAKHSVLQGKAPAGATLRLTKEFDTLTSKVQDAAGNEGAERKLQDKLDYSMTVPPSGSFTWSVNPSTRPAVAPKAGRFPTGTPSDPIELQEKPVPPGGSVRIPFKYEEKAGRDDGFMTVAVTNPAPAEDYDIKVFRKRAEADGGEIDEGGAASFVATREAVTIPEPEPGDYELEVTNFAATGTTYTARVTFEGPKPPTEGKTETYRMTCEAPDGKVLGSQDVFVVRGEVKAVDPCRTATGGAGGATNPGPGQGQGQQNQPQACQSRAGFISASAKGAGRSGAVDLTFRRRVTQPVTVDIFQQSRGRKVVGERLVRRFTNKSAAFRWNGRDKRGRKVPNGVYFARFRVQAPNGQADTVRVTLGRSKGRFGPRRAFFARESCGTLKTFKLSRPVFGGTRSNKLGIAYRLNQAARVEVTVTNRRERTIRRFAAKQVAANQTQRLTLSPKGLARGDYRVKLSVTQGGKTTTSVLTANRL</sequence>
<dbReference type="GO" id="GO:0008270">
    <property type="term" value="F:zinc ion binding"/>
    <property type="evidence" value="ECO:0007669"/>
    <property type="project" value="InterPro"/>
</dbReference>
<evidence type="ECO:0000256" key="4">
    <source>
        <dbReference type="ARBA" id="ARBA00022801"/>
    </source>
</evidence>
<keyword evidence="4 11" id="KW-0378">Hydrolase</keyword>
<name>A0A6J4SXZ0_9ACTN</name>
<dbReference type="PROSITE" id="PS52035">
    <property type="entry name" value="PEPTIDASE_M14"/>
    <property type="match status" value="1"/>
</dbReference>
<feature type="compositionally biased region" description="Gly residues" evidence="8">
    <location>
        <begin position="677"/>
        <end position="691"/>
    </location>
</feature>
<dbReference type="EMBL" id="CADCVS010000303">
    <property type="protein sequence ID" value="CAA9508172.1"/>
    <property type="molecule type" value="Genomic_DNA"/>
</dbReference>
<feature type="signal peptide" evidence="9">
    <location>
        <begin position="1"/>
        <end position="24"/>
    </location>
</feature>
<dbReference type="CDD" id="cd03859">
    <property type="entry name" value="M14_CPT"/>
    <property type="match status" value="1"/>
</dbReference>
<keyword evidence="3" id="KW-0645">Protease</keyword>
<dbReference type="SUPFAM" id="SSF53187">
    <property type="entry name" value="Zn-dependent exopeptidases"/>
    <property type="match status" value="1"/>
</dbReference>
<proteinExistence type="inferred from homology"/>
<evidence type="ECO:0000256" key="3">
    <source>
        <dbReference type="ARBA" id="ARBA00022670"/>
    </source>
</evidence>
<protein>
    <submittedName>
        <fullName evidence="11">Carboxypeptidase T</fullName>
        <ecNumber evidence="11">3.4.17.18</ecNumber>
    </submittedName>
</protein>
<gene>
    <name evidence="11" type="ORF">AVDCRST_MAG30-2299</name>
</gene>
<evidence type="ECO:0000313" key="11">
    <source>
        <dbReference type="EMBL" id="CAA9508172.1"/>
    </source>
</evidence>
<evidence type="ECO:0000256" key="6">
    <source>
        <dbReference type="ARBA" id="ARBA00023049"/>
    </source>
</evidence>
<evidence type="ECO:0000256" key="1">
    <source>
        <dbReference type="ARBA" id="ARBA00001947"/>
    </source>
</evidence>
<dbReference type="GO" id="GO:0004181">
    <property type="term" value="F:metallocarboxypeptidase activity"/>
    <property type="evidence" value="ECO:0007669"/>
    <property type="project" value="InterPro"/>
</dbReference>
<feature type="domain" description="Peptidase M14" evidence="10">
    <location>
        <begin position="116"/>
        <end position="416"/>
    </location>
</feature>
<keyword evidence="6" id="KW-0482">Metalloprotease</keyword>
<feature type="region of interest" description="Disordered" evidence="8">
    <location>
        <begin position="497"/>
        <end position="537"/>
    </location>
</feature>
<dbReference type="Gene3D" id="3.40.630.10">
    <property type="entry name" value="Zn peptidases"/>
    <property type="match status" value="1"/>
</dbReference>
<keyword evidence="9" id="KW-0732">Signal</keyword>
<comment type="similarity">
    <text evidence="2 7">Belongs to the peptidase M14 family.</text>
</comment>
<organism evidence="11">
    <name type="scientific">uncultured Solirubrobacteraceae bacterium</name>
    <dbReference type="NCBI Taxonomy" id="1162706"/>
    <lineage>
        <taxon>Bacteria</taxon>
        <taxon>Bacillati</taxon>
        <taxon>Actinomycetota</taxon>
        <taxon>Thermoleophilia</taxon>
        <taxon>Solirubrobacterales</taxon>
        <taxon>Solirubrobacteraceae</taxon>
        <taxon>environmental samples</taxon>
    </lineage>
</organism>
<evidence type="ECO:0000256" key="5">
    <source>
        <dbReference type="ARBA" id="ARBA00022833"/>
    </source>
</evidence>
<evidence type="ECO:0000256" key="8">
    <source>
        <dbReference type="SAM" id="MobiDB-lite"/>
    </source>
</evidence>
<dbReference type="EC" id="3.4.17.18" evidence="11"/>
<keyword evidence="11" id="KW-0121">Carboxypeptidase</keyword>
<evidence type="ECO:0000259" key="10">
    <source>
        <dbReference type="PROSITE" id="PS52035"/>
    </source>
</evidence>
<feature type="chain" id="PRO_5026886151" evidence="9">
    <location>
        <begin position="25"/>
        <end position="912"/>
    </location>
</feature>
<dbReference type="Gene3D" id="2.60.40.4070">
    <property type="match status" value="1"/>
</dbReference>
<dbReference type="Pfam" id="PF00246">
    <property type="entry name" value="Peptidase_M14"/>
    <property type="match status" value="1"/>
</dbReference>
<dbReference type="GO" id="GO:0005615">
    <property type="term" value="C:extracellular space"/>
    <property type="evidence" value="ECO:0007669"/>
    <property type="project" value="TreeGrafter"/>
</dbReference>
<dbReference type="GO" id="GO:0006508">
    <property type="term" value="P:proteolysis"/>
    <property type="evidence" value="ECO:0007669"/>
    <property type="project" value="UniProtKB-KW"/>
</dbReference>
<evidence type="ECO:0000256" key="9">
    <source>
        <dbReference type="SAM" id="SignalP"/>
    </source>
</evidence>